<dbReference type="GO" id="GO:0020037">
    <property type="term" value="F:heme binding"/>
    <property type="evidence" value="ECO:0007669"/>
    <property type="project" value="InterPro"/>
</dbReference>
<dbReference type="AlphaFoldDB" id="A0A2G2ZZE6"/>
<dbReference type="GO" id="GO:0005506">
    <property type="term" value="F:iron ion binding"/>
    <property type="evidence" value="ECO:0007669"/>
    <property type="project" value="InterPro"/>
</dbReference>
<evidence type="ECO:0000256" key="1">
    <source>
        <dbReference type="ARBA" id="ARBA00010617"/>
    </source>
</evidence>
<dbReference type="SUPFAM" id="SSF48264">
    <property type="entry name" value="Cytochrome P450"/>
    <property type="match status" value="1"/>
</dbReference>
<proteinExistence type="inferred from homology"/>
<dbReference type="GO" id="GO:0016705">
    <property type="term" value="F:oxidoreductase activity, acting on paired donors, with incorporation or reduction of molecular oxygen"/>
    <property type="evidence" value="ECO:0007669"/>
    <property type="project" value="InterPro"/>
</dbReference>
<keyword evidence="5" id="KW-0408">Iron</keyword>
<dbReference type="InterPro" id="IPR036396">
    <property type="entry name" value="Cyt_P450_sf"/>
</dbReference>
<gene>
    <name evidence="6" type="ORF">T459_09434</name>
</gene>
<reference evidence="6 7" key="1">
    <citation type="journal article" date="2014" name="Nat. Genet.">
        <title>Genome sequence of the hot pepper provides insights into the evolution of pungency in Capsicum species.</title>
        <authorList>
            <person name="Kim S."/>
            <person name="Park M."/>
            <person name="Yeom S.I."/>
            <person name="Kim Y.M."/>
            <person name="Lee J.M."/>
            <person name="Lee H.A."/>
            <person name="Seo E."/>
            <person name="Choi J."/>
            <person name="Cheong K."/>
            <person name="Kim K.T."/>
            <person name="Jung K."/>
            <person name="Lee G.W."/>
            <person name="Oh S.K."/>
            <person name="Bae C."/>
            <person name="Kim S.B."/>
            <person name="Lee H.Y."/>
            <person name="Kim S.Y."/>
            <person name="Kim M.S."/>
            <person name="Kang B.C."/>
            <person name="Jo Y.D."/>
            <person name="Yang H.B."/>
            <person name="Jeong H.J."/>
            <person name="Kang W.H."/>
            <person name="Kwon J.K."/>
            <person name="Shin C."/>
            <person name="Lim J.Y."/>
            <person name="Park J.H."/>
            <person name="Huh J.H."/>
            <person name="Kim J.S."/>
            <person name="Kim B.D."/>
            <person name="Cohen O."/>
            <person name="Paran I."/>
            <person name="Suh M.C."/>
            <person name="Lee S.B."/>
            <person name="Kim Y.K."/>
            <person name="Shin Y."/>
            <person name="Noh S.J."/>
            <person name="Park J."/>
            <person name="Seo Y.S."/>
            <person name="Kwon S.Y."/>
            <person name="Kim H.A."/>
            <person name="Park J.M."/>
            <person name="Kim H.J."/>
            <person name="Choi S.B."/>
            <person name="Bosland P.W."/>
            <person name="Reeves G."/>
            <person name="Jo S.H."/>
            <person name="Lee B.W."/>
            <person name="Cho H.T."/>
            <person name="Choi H.S."/>
            <person name="Lee M.S."/>
            <person name="Yu Y."/>
            <person name="Do Choi Y."/>
            <person name="Park B.S."/>
            <person name="van Deynze A."/>
            <person name="Ashrafi H."/>
            <person name="Hill T."/>
            <person name="Kim W.T."/>
            <person name="Pai H.S."/>
            <person name="Ahn H.K."/>
            <person name="Yeam I."/>
            <person name="Giovannoni J.J."/>
            <person name="Rose J.K."/>
            <person name="Sorensen I."/>
            <person name="Lee S.J."/>
            <person name="Kim R.W."/>
            <person name="Choi I.Y."/>
            <person name="Choi B.S."/>
            <person name="Lim J.S."/>
            <person name="Lee Y.H."/>
            <person name="Choi D."/>
        </authorList>
    </citation>
    <scope>NUCLEOTIDE SEQUENCE [LARGE SCALE GENOMIC DNA]</scope>
    <source>
        <strain evidence="7">cv. CM334</strain>
    </source>
</reference>
<comment type="caution">
    <text evidence="6">The sequence shown here is derived from an EMBL/GenBank/DDBJ whole genome shotgun (WGS) entry which is preliminary data.</text>
</comment>
<evidence type="ECO:0000256" key="2">
    <source>
        <dbReference type="ARBA" id="ARBA00022617"/>
    </source>
</evidence>
<evidence type="ECO:0000313" key="6">
    <source>
        <dbReference type="EMBL" id="PHT87328.1"/>
    </source>
</evidence>
<dbReference type="Pfam" id="PF00067">
    <property type="entry name" value="p450"/>
    <property type="match status" value="2"/>
</dbReference>
<dbReference type="InterPro" id="IPR001128">
    <property type="entry name" value="Cyt_P450"/>
</dbReference>
<dbReference type="Gramene" id="PHT87328">
    <property type="protein sequence ID" value="PHT87328"/>
    <property type="gene ID" value="T459_09434"/>
</dbReference>
<name>A0A2G2ZZE6_CAPAN</name>
<keyword evidence="3" id="KW-0479">Metal-binding</keyword>
<dbReference type="PANTHER" id="PTHR47955">
    <property type="entry name" value="CYTOCHROME P450 FAMILY 71 PROTEIN"/>
    <property type="match status" value="1"/>
</dbReference>
<evidence type="ECO:0000256" key="5">
    <source>
        <dbReference type="ARBA" id="ARBA00023004"/>
    </source>
</evidence>
<dbReference type="GO" id="GO:0004497">
    <property type="term" value="F:monooxygenase activity"/>
    <property type="evidence" value="ECO:0007669"/>
    <property type="project" value="InterPro"/>
</dbReference>
<keyword evidence="7" id="KW-1185">Reference proteome</keyword>
<sequence length="241" mass="27347">MIEKIRQESDSSSSAIDIRDHFCSLTNNIISRVALGRKYNERESAINAKVILDEFVELLGTFTVGDYISWLEWVNKIAGLDTKLEKVAKKLDTFLESVIEEHLIRNEKEENHASEAKDFGDVLLEIQNGKDTGFPLQRDSLKALILLLRHPRAMEKLQNEVRGLAQRKAEVTEDDLGNMHYLKAVVKETLSLQPPIPLVFPRESTEDINLLGYHIAARSQVIINAWTIGRDPLSWDDPEGS</sequence>
<dbReference type="Proteomes" id="UP000222542">
    <property type="component" value="Unassembled WGS sequence"/>
</dbReference>
<organism evidence="6 7">
    <name type="scientific">Capsicum annuum</name>
    <name type="common">Capsicum pepper</name>
    <dbReference type="NCBI Taxonomy" id="4072"/>
    <lineage>
        <taxon>Eukaryota</taxon>
        <taxon>Viridiplantae</taxon>
        <taxon>Streptophyta</taxon>
        <taxon>Embryophyta</taxon>
        <taxon>Tracheophyta</taxon>
        <taxon>Spermatophyta</taxon>
        <taxon>Magnoliopsida</taxon>
        <taxon>eudicotyledons</taxon>
        <taxon>Gunneridae</taxon>
        <taxon>Pentapetalae</taxon>
        <taxon>asterids</taxon>
        <taxon>lamiids</taxon>
        <taxon>Solanales</taxon>
        <taxon>Solanaceae</taxon>
        <taxon>Solanoideae</taxon>
        <taxon>Capsiceae</taxon>
        <taxon>Capsicum</taxon>
    </lineage>
</organism>
<evidence type="ECO:0000256" key="4">
    <source>
        <dbReference type="ARBA" id="ARBA00023002"/>
    </source>
</evidence>
<dbReference type="EMBL" id="AYRZ02000003">
    <property type="protein sequence ID" value="PHT87328.1"/>
    <property type="molecule type" value="Genomic_DNA"/>
</dbReference>
<comment type="similarity">
    <text evidence="1">Belongs to the cytochrome P450 family.</text>
</comment>
<evidence type="ECO:0000256" key="3">
    <source>
        <dbReference type="ARBA" id="ARBA00022723"/>
    </source>
</evidence>
<protein>
    <submittedName>
        <fullName evidence="6">Cytochrome 71A2</fullName>
    </submittedName>
</protein>
<keyword evidence="2" id="KW-0349">Heme</keyword>
<dbReference type="InterPro" id="IPR002401">
    <property type="entry name" value="Cyt_P450_E_grp-I"/>
</dbReference>
<dbReference type="Gene3D" id="1.10.630.10">
    <property type="entry name" value="Cytochrome P450"/>
    <property type="match status" value="2"/>
</dbReference>
<dbReference type="PRINTS" id="PR00463">
    <property type="entry name" value="EP450I"/>
</dbReference>
<accession>A0A2G2ZZE6</accession>
<dbReference type="OMA" id="SHPRAME"/>
<reference evidence="6 7" key="2">
    <citation type="journal article" date="2017" name="Genome Biol.">
        <title>New reference genome sequences of hot pepper reveal the massive evolution of plant disease-resistance genes by retroduplication.</title>
        <authorList>
            <person name="Kim S."/>
            <person name="Park J."/>
            <person name="Yeom S.I."/>
            <person name="Kim Y.M."/>
            <person name="Seo E."/>
            <person name="Kim K.T."/>
            <person name="Kim M.S."/>
            <person name="Lee J.M."/>
            <person name="Cheong K."/>
            <person name="Shin H.S."/>
            <person name="Kim S.B."/>
            <person name="Han K."/>
            <person name="Lee J."/>
            <person name="Park M."/>
            <person name="Lee H.A."/>
            <person name="Lee H.Y."/>
            <person name="Lee Y."/>
            <person name="Oh S."/>
            <person name="Lee J.H."/>
            <person name="Choi E."/>
            <person name="Choi E."/>
            <person name="Lee S.E."/>
            <person name="Jeon J."/>
            <person name="Kim H."/>
            <person name="Choi G."/>
            <person name="Song H."/>
            <person name="Lee J."/>
            <person name="Lee S.C."/>
            <person name="Kwon J.K."/>
            <person name="Lee H.Y."/>
            <person name="Koo N."/>
            <person name="Hong Y."/>
            <person name="Kim R.W."/>
            <person name="Kang W.H."/>
            <person name="Huh J.H."/>
            <person name="Kang B.C."/>
            <person name="Yang T.J."/>
            <person name="Lee Y.H."/>
            <person name="Bennetzen J.L."/>
            <person name="Choi D."/>
        </authorList>
    </citation>
    <scope>NUCLEOTIDE SEQUENCE [LARGE SCALE GENOMIC DNA]</scope>
    <source>
        <strain evidence="7">cv. CM334</strain>
    </source>
</reference>
<evidence type="ECO:0000313" key="7">
    <source>
        <dbReference type="Proteomes" id="UP000222542"/>
    </source>
</evidence>
<keyword evidence="4" id="KW-0560">Oxidoreductase</keyword>
<dbReference type="PANTHER" id="PTHR47955:SF17">
    <property type="entry name" value="CYTOCHROME 71A4"/>
    <property type="match status" value="1"/>
</dbReference>